<dbReference type="InterPro" id="IPR032675">
    <property type="entry name" value="LRR_dom_sf"/>
</dbReference>
<name>A0ABQ7YEK6_BRANA</name>
<dbReference type="PANTHER" id="PTHR38926:SF2">
    <property type="entry name" value="F-BOX_LRR-REPEAT PROTEIN 21-RELATED"/>
    <property type="match status" value="1"/>
</dbReference>
<feature type="region of interest" description="Disordered" evidence="1">
    <location>
        <begin position="334"/>
        <end position="359"/>
    </location>
</feature>
<dbReference type="Pfam" id="PF24758">
    <property type="entry name" value="LRR_At5g56370"/>
    <property type="match status" value="1"/>
</dbReference>
<dbReference type="InterPro" id="IPR001810">
    <property type="entry name" value="F-box_dom"/>
</dbReference>
<dbReference type="SMART" id="SM00256">
    <property type="entry name" value="FBOX"/>
    <property type="match status" value="1"/>
</dbReference>
<reference evidence="3 4" key="1">
    <citation type="submission" date="2021-05" db="EMBL/GenBank/DDBJ databases">
        <title>Genome Assembly of Synthetic Allotetraploid Brassica napus Reveals Homoeologous Exchanges between Subgenomes.</title>
        <authorList>
            <person name="Davis J.T."/>
        </authorList>
    </citation>
    <scope>NUCLEOTIDE SEQUENCE [LARGE SCALE GENOMIC DNA]</scope>
    <source>
        <strain evidence="4">cv. Da-Ae</strain>
        <tissue evidence="3">Seedling</tissue>
    </source>
</reference>
<keyword evidence="4" id="KW-1185">Reference proteome</keyword>
<dbReference type="PANTHER" id="PTHR38926">
    <property type="entry name" value="F-BOX DOMAIN CONTAINING PROTEIN, EXPRESSED"/>
    <property type="match status" value="1"/>
</dbReference>
<dbReference type="SUPFAM" id="SSF52047">
    <property type="entry name" value="RNI-like"/>
    <property type="match status" value="1"/>
</dbReference>
<feature type="domain" description="F-box" evidence="2">
    <location>
        <begin position="19"/>
        <end position="66"/>
    </location>
</feature>
<dbReference type="Gene3D" id="1.20.1280.50">
    <property type="match status" value="1"/>
</dbReference>
<dbReference type="EMBL" id="JAGKQM010000018">
    <property type="protein sequence ID" value="KAH0866597.1"/>
    <property type="molecule type" value="Genomic_DNA"/>
</dbReference>
<dbReference type="InterPro" id="IPR055411">
    <property type="entry name" value="LRR_FXL15/At3g58940/PEG3-like"/>
</dbReference>
<dbReference type="CDD" id="cd22164">
    <property type="entry name" value="F-box_AtSKIP19-like"/>
    <property type="match status" value="1"/>
</dbReference>
<dbReference type="InterPro" id="IPR006553">
    <property type="entry name" value="Leu-rich_rpt_Cys-con_subtyp"/>
</dbReference>
<accession>A0ABQ7YEK6</accession>
<feature type="compositionally biased region" description="Polar residues" evidence="1">
    <location>
        <begin position="341"/>
        <end position="359"/>
    </location>
</feature>
<dbReference type="SMART" id="SM00367">
    <property type="entry name" value="LRR_CC"/>
    <property type="match status" value="4"/>
</dbReference>
<gene>
    <name evidence="3" type="ORF">HID58_083808</name>
</gene>
<dbReference type="Pfam" id="PF12937">
    <property type="entry name" value="F-box-like"/>
    <property type="match status" value="1"/>
</dbReference>
<comment type="caution">
    <text evidence="3">The sequence shown here is derived from an EMBL/GenBank/DDBJ whole genome shotgun (WGS) entry which is preliminary data.</text>
</comment>
<protein>
    <recommendedName>
        <fullName evidence="2">F-box domain-containing protein</fullName>
    </recommendedName>
</protein>
<dbReference type="Proteomes" id="UP000824890">
    <property type="component" value="Unassembled WGS sequence"/>
</dbReference>
<evidence type="ECO:0000313" key="4">
    <source>
        <dbReference type="Proteomes" id="UP000824890"/>
    </source>
</evidence>
<organism evidence="3 4">
    <name type="scientific">Brassica napus</name>
    <name type="common">Rape</name>
    <dbReference type="NCBI Taxonomy" id="3708"/>
    <lineage>
        <taxon>Eukaryota</taxon>
        <taxon>Viridiplantae</taxon>
        <taxon>Streptophyta</taxon>
        <taxon>Embryophyta</taxon>
        <taxon>Tracheophyta</taxon>
        <taxon>Spermatophyta</taxon>
        <taxon>Magnoliopsida</taxon>
        <taxon>eudicotyledons</taxon>
        <taxon>Gunneridae</taxon>
        <taxon>Pentapetalae</taxon>
        <taxon>rosids</taxon>
        <taxon>malvids</taxon>
        <taxon>Brassicales</taxon>
        <taxon>Brassicaceae</taxon>
        <taxon>Brassiceae</taxon>
        <taxon>Brassica</taxon>
    </lineage>
</organism>
<dbReference type="Gene3D" id="3.80.10.10">
    <property type="entry name" value="Ribonuclease Inhibitor"/>
    <property type="match status" value="1"/>
</dbReference>
<evidence type="ECO:0000313" key="3">
    <source>
        <dbReference type="EMBL" id="KAH0866597.1"/>
    </source>
</evidence>
<evidence type="ECO:0000259" key="2">
    <source>
        <dbReference type="PROSITE" id="PS50181"/>
    </source>
</evidence>
<evidence type="ECO:0000256" key="1">
    <source>
        <dbReference type="SAM" id="MobiDB-lite"/>
    </source>
</evidence>
<proteinExistence type="predicted"/>
<dbReference type="PROSITE" id="PS50181">
    <property type="entry name" value="FBOX"/>
    <property type="match status" value="1"/>
</dbReference>
<sequence>MASSSSSPSPTAMKEGDYYPNWTELPPELTSSILHRLGAIEIVETARRVCRSWRRVCKDPSMWRKIDMRNLGDHGDMYYEELCRHAVDLSQGGLVEINLCHFATDSLLSYIADRFQNLMVVLKKNIHLMVGSNIVMLLRAKCVSFSSSNLRSLKVAQCYEITSEGLIEAAAKLPLLEELEVSYCSLSEESLKVIGKSCPNLKTLKKNCVGYRRPRDESDDVALAIAETMPGLRHLQLFGDRLTDVGLNAILDGCPNLEHLDLRQCFNVELVGYLEKRCLERVKVVRRPNDSVHDYPFDATVNDVSSSDDGDPYGLSDVDIMSEDEFYYDDLSEDASDNSDFDPSSRLSQATRPSPSSCSADGVMLGFKPRRAHHRCLCLVT</sequence>